<dbReference type="AlphaFoldDB" id="A0A2Z4GDF9"/>
<evidence type="ECO:0000313" key="7">
    <source>
        <dbReference type="Proteomes" id="UP000249873"/>
    </source>
</evidence>
<evidence type="ECO:0000256" key="4">
    <source>
        <dbReference type="ARBA" id="ARBA00022837"/>
    </source>
</evidence>
<dbReference type="InterPro" id="IPR017850">
    <property type="entry name" value="Alkaline_phosphatase_core_sf"/>
</dbReference>
<keyword evidence="4" id="KW-0106">Calcium</keyword>
<dbReference type="Gene3D" id="3.40.720.10">
    <property type="entry name" value="Alkaline Phosphatase, subunit A"/>
    <property type="match status" value="1"/>
</dbReference>
<dbReference type="RefSeq" id="WP_111372687.1">
    <property type="nucleotide sequence ID" value="NZ_CP029480.1"/>
</dbReference>
<gene>
    <name evidence="6" type="ORF">DJ013_14740</name>
</gene>
<dbReference type="PROSITE" id="PS51257">
    <property type="entry name" value="PROKAR_LIPOPROTEIN"/>
    <property type="match status" value="1"/>
</dbReference>
<sequence length="503" mass="56564">MCKRYFWVVLLFIGVVTVSCKEDRKPNVVYILADDLGIGDVSCYNPEAKFQTPNIDKLSQEGMRFTDAHSGSAVCTPTRYGILTGRYSWRGVMKKGVTWSYDSSIIEPNRVTVADMFQTNGYKTACIGKWHLGLNWAVDSSSKWPVDFTQKVRNSPNDYGFDYSYVIPASLDIPPYVYLENDEVTAQPDRETENKSKYGWWRLGPTGSDFSHEKVLSNFSSRAVDYINENKDEPFFLYLPLAAPHTPIIPDAKHKGKSEFSEYGDFVMMVDEVVGNVTAALKANGLDENTLIIFTSDNGCAPLAGVKDMEAKGHFSSMQYRGYKAEAYEGGHRIPFIARWANQIAPGSLSKSTICLTDFMATCAAILNIDLADDTAEDSYDLSPLLSEVPFEGDFREATVHHAMDGSFAIRKGDWKLILTKGSGGWKTEENDLRIKNATHPFQLYNIKTDDKETENMVESNPEKAEELRLLMEKYILEGRSTPGEKQAYVKSENWPGTDWMSK</sequence>
<keyword evidence="3" id="KW-0378">Hydrolase</keyword>
<dbReference type="Pfam" id="PF00884">
    <property type="entry name" value="Sulfatase"/>
    <property type="match status" value="1"/>
</dbReference>
<organism evidence="6 7">
    <name type="scientific">Arcticibacterium luteifluviistationis</name>
    <dbReference type="NCBI Taxonomy" id="1784714"/>
    <lineage>
        <taxon>Bacteria</taxon>
        <taxon>Pseudomonadati</taxon>
        <taxon>Bacteroidota</taxon>
        <taxon>Cytophagia</taxon>
        <taxon>Cytophagales</taxon>
        <taxon>Leadbetterellaceae</taxon>
        <taxon>Arcticibacterium</taxon>
    </lineage>
</organism>
<evidence type="ECO:0000256" key="2">
    <source>
        <dbReference type="ARBA" id="ARBA00022723"/>
    </source>
</evidence>
<dbReference type="PANTHER" id="PTHR42693">
    <property type="entry name" value="ARYLSULFATASE FAMILY MEMBER"/>
    <property type="match status" value="1"/>
</dbReference>
<dbReference type="Proteomes" id="UP000249873">
    <property type="component" value="Chromosome"/>
</dbReference>
<dbReference type="SUPFAM" id="SSF53649">
    <property type="entry name" value="Alkaline phosphatase-like"/>
    <property type="match status" value="1"/>
</dbReference>
<dbReference type="PROSITE" id="PS00149">
    <property type="entry name" value="SULFATASE_2"/>
    <property type="match status" value="1"/>
</dbReference>
<dbReference type="Gene3D" id="3.30.1120.10">
    <property type="match status" value="1"/>
</dbReference>
<evidence type="ECO:0000256" key="1">
    <source>
        <dbReference type="ARBA" id="ARBA00008779"/>
    </source>
</evidence>
<evidence type="ECO:0000313" key="6">
    <source>
        <dbReference type="EMBL" id="AWV99349.1"/>
    </source>
</evidence>
<dbReference type="InterPro" id="IPR050738">
    <property type="entry name" value="Sulfatase"/>
</dbReference>
<accession>A0A2Z4GDF9</accession>
<protein>
    <submittedName>
        <fullName evidence="6">Arylsulfatase</fullName>
    </submittedName>
</protein>
<dbReference type="GO" id="GO:0046872">
    <property type="term" value="F:metal ion binding"/>
    <property type="evidence" value="ECO:0007669"/>
    <property type="project" value="UniProtKB-KW"/>
</dbReference>
<reference evidence="6 7" key="1">
    <citation type="submission" date="2018-05" db="EMBL/GenBank/DDBJ databases">
        <title>Complete genome sequence of Arcticibacterium luteifluviistationis SM1504T, a cytophagaceae bacterium isolated from Arctic surface seawater.</title>
        <authorList>
            <person name="Li Y."/>
            <person name="Qin Q.-L."/>
        </authorList>
    </citation>
    <scope>NUCLEOTIDE SEQUENCE [LARGE SCALE GENOMIC DNA]</scope>
    <source>
        <strain evidence="6 7">SM1504</strain>
    </source>
</reference>
<keyword evidence="2" id="KW-0479">Metal-binding</keyword>
<dbReference type="KEGG" id="als:DJ013_14740"/>
<evidence type="ECO:0000256" key="3">
    <source>
        <dbReference type="ARBA" id="ARBA00022801"/>
    </source>
</evidence>
<dbReference type="InterPro" id="IPR000917">
    <property type="entry name" value="Sulfatase_N"/>
</dbReference>
<dbReference type="InterPro" id="IPR024607">
    <property type="entry name" value="Sulfatase_CS"/>
</dbReference>
<comment type="similarity">
    <text evidence="1">Belongs to the sulfatase family.</text>
</comment>
<evidence type="ECO:0000259" key="5">
    <source>
        <dbReference type="Pfam" id="PF00884"/>
    </source>
</evidence>
<proteinExistence type="inferred from homology"/>
<dbReference type="OrthoDB" id="9764377at2"/>
<dbReference type="PANTHER" id="PTHR42693:SF53">
    <property type="entry name" value="ENDO-4-O-SULFATASE"/>
    <property type="match status" value="1"/>
</dbReference>
<feature type="domain" description="Sulfatase N-terminal" evidence="5">
    <location>
        <begin position="26"/>
        <end position="368"/>
    </location>
</feature>
<name>A0A2Z4GDF9_9BACT</name>
<dbReference type="EMBL" id="CP029480">
    <property type="protein sequence ID" value="AWV99349.1"/>
    <property type="molecule type" value="Genomic_DNA"/>
</dbReference>
<dbReference type="CDD" id="cd16143">
    <property type="entry name" value="ARS_like"/>
    <property type="match status" value="1"/>
</dbReference>
<dbReference type="PROSITE" id="PS00523">
    <property type="entry name" value="SULFATASE_1"/>
    <property type="match status" value="1"/>
</dbReference>
<keyword evidence="7" id="KW-1185">Reference proteome</keyword>
<dbReference type="GO" id="GO:0004065">
    <property type="term" value="F:arylsulfatase activity"/>
    <property type="evidence" value="ECO:0007669"/>
    <property type="project" value="TreeGrafter"/>
</dbReference>